<proteinExistence type="predicted"/>
<reference evidence="1 2" key="2">
    <citation type="submission" date="2017-10" db="EMBL/GenBank/DDBJ databases">
        <title>Extensive intraspecific genome diversity in a model arbuscular mycorrhizal fungus.</title>
        <authorList>
            <person name="Chen E.C.H."/>
            <person name="Morin E."/>
            <person name="Baudet D."/>
            <person name="Noel J."/>
            <person name="Ndikumana S."/>
            <person name="Charron P."/>
            <person name="St-Onge C."/>
            <person name="Giorgi J."/>
            <person name="Grigoriev I.V."/>
            <person name="Roux C."/>
            <person name="Martin F.M."/>
            <person name="Corradi N."/>
        </authorList>
    </citation>
    <scope>NUCLEOTIDE SEQUENCE [LARGE SCALE GENOMIC DNA]</scope>
    <source>
        <strain evidence="1 2">C2</strain>
    </source>
</reference>
<sequence length="69" mass="8327">MFVYDYFKRNSVHWGILDFLNNFTEKPFKLKIDSYLKVLEIIMNSEQGKRRNKAKLLNDDYKKAIEPPN</sequence>
<reference evidence="1 2" key="1">
    <citation type="submission" date="2016-04" db="EMBL/GenBank/DDBJ databases">
        <title>Genome analyses suggest a sexual origin of heterokaryosis in a supposedly ancient asexual fungus.</title>
        <authorList>
            <person name="Ropars J."/>
            <person name="Sedzielewska K."/>
            <person name="Noel J."/>
            <person name="Charron P."/>
            <person name="Farinelli L."/>
            <person name="Marton T."/>
            <person name="Kruger M."/>
            <person name="Pelin A."/>
            <person name="Brachmann A."/>
            <person name="Corradi N."/>
        </authorList>
    </citation>
    <scope>NUCLEOTIDE SEQUENCE [LARGE SCALE GENOMIC DNA]</scope>
    <source>
        <strain evidence="1 2">C2</strain>
    </source>
</reference>
<evidence type="ECO:0000313" key="2">
    <source>
        <dbReference type="Proteomes" id="UP000233469"/>
    </source>
</evidence>
<comment type="caution">
    <text evidence="1">The sequence shown here is derived from an EMBL/GenBank/DDBJ whole genome shotgun (WGS) entry which is preliminary data.</text>
</comment>
<dbReference type="AlphaFoldDB" id="A0A2N1KXC4"/>
<dbReference type="Proteomes" id="UP000233469">
    <property type="component" value="Unassembled WGS sequence"/>
</dbReference>
<dbReference type="EMBL" id="LLXL01009713">
    <property type="protein sequence ID" value="PKK41793.1"/>
    <property type="molecule type" value="Genomic_DNA"/>
</dbReference>
<protein>
    <submittedName>
        <fullName evidence="1">Uncharacterized protein</fullName>
    </submittedName>
</protein>
<gene>
    <name evidence="1" type="ORF">RhiirC2_804693</name>
</gene>
<evidence type="ECO:0000313" key="1">
    <source>
        <dbReference type="EMBL" id="PKK41793.1"/>
    </source>
</evidence>
<name>A0A2N1KXC4_9GLOM</name>
<accession>A0A2N1KXC4</accession>
<organism evidence="1 2">
    <name type="scientific">Rhizophagus irregularis</name>
    <dbReference type="NCBI Taxonomy" id="588596"/>
    <lineage>
        <taxon>Eukaryota</taxon>
        <taxon>Fungi</taxon>
        <taxon>Fungi incertae sedis</taxon>
        <taxon>Mucoromycota</taxon>
        <taxon>Glomeromycotina</taxon>
        <taxon>Glomeromycetes</taxon>
        <taxon>Glomerales</taxon>
        <taxon>Glomeraceae</taxon>
        <taxon>Rhizophagus</taxon>
    </lineage>
</organism>